<name>A0ABV1ULY8_9ACTN</name>
<evidence type="ECO:0000313" key="4">
    <source>
        <dbReference type="Proteomes" id="UP001470023"/>
    </source>
</evidence>
<dbReference type="RefSeq" id="WP_352066355.1">
    <property type="nucleotide sequence ID" value="NZ_JBEPAZ010000131.1"/>
</dbReference>
<dbReference type="EMBL" id="JBEPAZ010000131">
    <property type="protein sequence ID" value="MER6434542.1"/>
    <property type="molecule type" value="Genomic_DNA"/>
</dbReference>
<proteinExistence type="predicted"/>
<organism evidence="3 4">
    <name type="scientific">Streptomyces sp. 900105245</name>
    <dbReference type="NCBI Taxonomy" id="3154379"/>
    <lineage>
        <taxon>Bacteria</taxon>
        <taxon>Bacillati</taxon>
        <taxon>Actinomycetota</taxon>
        <taxon>Actinomycetes</taxon>
        <taxon>Kitasatosporales</taxon>
        <taxon>Streptomycetaceae</taxon>
        <taxon>Streptomyces</taxon>
    </lineage>
</organism>
<evidence type="ECO:0000259" key="2">
    <source>
        <dbReference type="Pfam" id="PF02371"/>
    </source>
</evidence>
<feature type="region of interest" description="Disordered" evidence="1">
    <location>
        <begin position="77"/>
        <end position="97"/>
    </location>
</feature>
<feature type="domain" description="Transposase IS116/IS110/IS902 C-terminal" evidence="2">
    <location>
        <begin position="32"/>
        <end position="79"/>
    </location>
</feature>
<evidence type="ECO:0000256" key="1">
    <source>
        <dbReference type="SAM" id="MobiDB-lite"/>
    </source>
</evidence>
<dbReference type="InterPro" id="IPR003346">
    <property type="entry name" value="Transposase_20"/>
</dbReference>
<dbReference type="Proteomes" id="UP001470023">
    <property type="component" value="Unassembled WGS sequence"/>
</dbReference>
<gene>
    <name evidence="3" type="ORF">ABT272_44250</name>
</gene>
<dbReference type="Pfam" id="PF02371">
    <property type="entry name" value="Transposase_20"/>
    <property type="match status" value="1"/>
</dbReference>
<evidence type="ECO:0000313" key="3">
    <source>
        <dbReference type="EMBL" id="MER6434542.1"/>
    </source>
</evidence>
<keyword evidence="4" id="KW-1185">Reference proteome</keyword>
<comment type="caution">
    <text evidence="3">The sequence shown here is derived from an EMBL/GenBank/DDBJ whole genome shotgun (WGS) entry which is preliminary data.</text>
</comment>
<reference evidence="3 4" key="1">
    <citation type="submission" date="2024-06" db="EMBL/GenBank/DDBJ databases">
        <title>The Natural Products Discovery Center: Release of the First 8490 Sequenced Strains for Exploring Actinobacteria Biosynthetic Diversity.</title>
        <authorList>
            <person name="Kalkreuter E."/>
            <person name="Kautsar S.A."/>
            <person name="Yang D."/>
            <person name="Bader C.D."/>
            <person name="Teijaro C.N."/>
            <person name="Fluegel L."/>
            <person name="Davis C.M."/>
            <person name="Simpson J.R."/>
            <person name="Lauterbach L."/>
            <person name="Steele A.D."/>
            <person name="Gui C."/>
            <person name="Meng S."/>
            <person name="Li G."/>
            <person name="Viehrig K."/>
            <person name="Ye F."/>
            <person name="Su P."/>
            <person name="Kiefer A.F."/>
            <person name="Nichols A."/>
            <person name="Cepeda A.J."/>
            <person name="Yan W."/>
            <person name="Fan B."/>
            <person name="Jiang Y."/>
            <person name="Adhikari A."/>
            <person name="Zheng C.-J."/>
            <person name="Schuster L."/>
            <person name="Cowan T.M."/>
            <person name="Smanski M.J."/>
            <person name="Chevrette M.G."/>
            <person name="De Carvalho L.P.S."/>
            <person name="Shen B."/>
        </authorList>
    </citation>
    <scope>NUCLEOTIDE SEQUENCE [LARGE SCALE GENOMIC DNA]</scope>
    <source>
        <strain evidence="3 4">NPDC001166</strain>
    </source>
</reference>
<accession>A0ABV1ULY8</accession>
<sequence length="97" mass="10163">MALVQQVNAACDSVADLAAAAEAEFLAHPDADIITSFPGLSAVSGARVLAEVGDDRERFADARAIKAYAGAAPVDAGIGLQPRHRGQYRQEPATHRH</sequence>
<protein>
    <submittedName>
        <fullName evidence="3">Transposase</fullName>
    </submittedName>
</protein>